<feature type="transmembrane region" description="Helical" evidence="7">
    <location>
        <begin position="223"/>
        <end position="241"/>
    </location>
</feature>
<feature type="transmembrane region" description="Helical" evidence="7">
    <location>
        <begin position="324"/>
        <end position="345"/>
    </location>
</feature>
<dbReference type="PANTHER" id="PTHR42718">
    <property type="entry name" value="MAJOR FACILITATOR SUPERFAMILY MULTIDRUG TRANSPORTER MFSC"/>
    <property type="match status" value="1"/>
</dbReference>
<feature type="transmembrane region" description="Helical" evidence="7">
    <location>
        <begin position="41"/>
        <end position="61"/>
    </location>
</feature>
<dbReference type="GO" id="GO:0022857">
    <property type="term" value="F:transmembrane transporter activity"/>
    <property type="evidence" value="ECO:0007669"/>
    <property type="project" value="InterPro"/>
</dbReference>
<feature type="transmembrane region" description="Helical" evidence="7">
    <location>
        <begin position="431"/>
        <end position="448"/>
    </location>
</feature>
<dbReference type="InterPro" id="IPR011701">
    <property type="entry name" value="MFS"/>
</dbReference>
<name>A0A062V8X8_9EURY</name>
<evidence type="ECO:0000256" key="3">
    <source>
        <dbReference type="ARBA" id="ARBA00022475"/>
    </source>
</evidence>
<dbReference type="Gene3D" id="1.20.1720.10">
    <property type="entry name" value="Multidrug resistance protein D"/>
    <property type="match status" value="1"/>
</dbReference>
<keyword evidence="4 7" id="KW-0812">Transmembrane</keyword>
<dbReference type="PRINTS" id="PR01036">
    <property type="entry name" value="TCRTETB"/>
</dbReference>
<keyword evidence="2" id="KW-0813">Transport</keyword>
<dbReference type="SUPFAM" id="SSF103473">
    <property type="entry name" value="MFS general substrate transporter"/>
    <property type="match status" value="1"/>
</dbReference>
<dbReference type="Gene3D" id="1.20.1250.20">
    <property type="entry name" value="MFS general substrate transporter like domains"/>
    <property type="match status" value="1"/>
</dbReference>
<dbReference type="OrthoDB" id="117970at2157"/>
<dbReference type="InterPro" id="IPR004638">
    <property type="entry name" value="EmrB-like"/>
</dbReference>
<feature type="transmembrane region" description="Helical" evidence="7">
    <location>
        <begin position="98"/>
        <end position="119"/>
    </location>
</feature>
<feature type="transmembrane region" description="Helical" evidence="7">
    <location>
        <begin position="73"/>
        <end position="92"/>
    </location>
</feature>
<feature type="transmembrane region" description="Helical" evidence="7">
    <location>
        <begin position="262"/>
        <end position="285"/>
    </location>
</feature>
<dbReference type="GO" id="GO:0005886">
    <property type="term" value="C:plasma membrane"/>
    <property type="evidence" value="ECO:0007669"/>
    <property type="project" value="UniProtKB-SubCell"/>
</dbReference>
<feature type="transmembrane region" description="Helical" evidence="7">
    <location>
        <begin position="297"/>
        <end position="317"/>
    </location>
</feature>
<keyword evidence="10" id="KW-1185">Reference proteome</keyword>
<dbReference type="RefSeq" id="WP_048088187.1">
    <property type="nucleotide sequence ID" value="NZ_JMIY01000001.1"/>
</dbReference>
<evidence type="ECO:0000313" key="10">
    <source>
        <dbReference type="Proteomes" id="UP000027153"/>
    </source>
</evidence>
<dbReference type="Proteomes" id="UP000027153">
    <property type="component" value="Unassembled WGS sequence"/>
</dbReference>
<keyword evidence="5 7" id="KW-1133">Transmembrane helix</keyword>
<dbReference type="AlphaFoldDB" id="A0A062V8X8"/>
<evidence type="ECO:0000256" key="5">
    <source>
        <dbReference type="ARBA" id="ARBA00022989"/>
    </source>
</evidence>
<dbReference type="InterPro" id="IPR020846">
    <property type="entry name" value="MFS_dom"/>
</dbReference>
<evidence type="ECO:0000256" key="2">
    <source>
        <dbReference type="ARBA" id="ARBA00022448"/>
    </source>
</evidence>
<evidence type="ECO:0000256" key="4">
    <source>
        <dbReference type="ARBA" id="ARBA00022692"/>
    </source>
</evidence>
<feature type="transmembrane region" description="Helical" evidence="7">
    <location>
        <begin position="400"/>
        <end position="419"/>
    </location>
</feature>
<dbReference type="InterPro" id="IPR036259">
    <property type="entry name" value="MFS_trans_sf"/>
</dbReference>
<comment type="caution">
    <text evidence="9">The sequence shown here is derived from an EMBL/GenBank/DDBJ whole genome shotgun (WGS) entry which is preliminary data.</text>
</comment>
<dbReference type="PROSITE" id="PS00216">
    <property type="entry name" value="SUGAR_TRANSPORT_1"/>
    <property type="match status" value="1"/>
</dbReference>
<evidence type="ECO:0000259" key="8">
    <source>
        <dbReference type="PROSITE" id="PS50850"/>
    </source>
</evidence>
<protein>
    <submittedName>
        <fullName evidence="9">Drug resistance transporter, EmrB/QacA subfamily</fullName>
    </submittedName>
</protein>
<feature type="domain" description="Major facilitator superfamily (MFS) profile" evidence="8">
    <location>
        <begin position="7"/>
        <end position="453"/>
    </location>
</feature>
<evidence type="ECO:0000256" key="7">
    <source>
        <dbReference type="SAM" id="Phobius"/>
    </source>
</evidence>
<accession>A0A062V8X8</accession>
<dbReference type="FunFam" id="1.20.1720.10:FF:000021">
    <property type="entry name" value="Drug resistance transporter, EmrB/QacA subfamily"/>
    <property type="match status" value="1"/>
</dbReference>
<evidence type="ECO:0000256" key="1">
    <source>
        <dbReference type="ARBA" id="ARBA00004651"/>
    </source>
</evidence>
<feature type="transmembrane region" description="Helical" evidence="7">
    <location>
        <begin position="160"/>
        <end position="180"/>
    </location>
</feature>
<keyword evidence="6 7" id="KW-0472">Membrane</keyword>
<organism evidence="9 10">
    <name type="scientific">Candidatus Methanoperedens nitratireducens</name>
    <dbReference type="NCBI Taxonomy" id="1392998"/>
    <lineage>
        <taxon>Archaea</taxon>
        <taxon>Methanobacteriati</taxon>
        <taxon>Methanobacteriota</taxon>
        <taxon>Stenosarchaea group</taxon>
        <taxon>Methanomicrobia</taxon>
        <taxon>Methanosarcinales</taxon>
        <taxon>ANME-2 cluster</taxon>
        <taxon>Candidatus Methanoperedentaceae</taxon>
        <taxon>Candidatus Methanoperedens</taxon>
    </lineage>
</organism>
<feature type="transmembrane region" description="Helical" evidence="7">
    <location>
        <begin position="7"/>
        <end position="29"/>
    </location>
</feature>
<dbReference type="PROSITE" id="PS50850">
    <property type="entry name" value="MFS"/>
    <property type="match status" value="1"/>
</dbReference>
<comment type="subcellular location">
    <subcellularLocation>
        <location evidence="1">Cell membrane</location>
        <topology evidence="1">Multi-pass membrane protein</topology>
    </subcellularLocation>
</comment>
<dbReference type="PANTHER" id="PTHR42718:SF46">
    <property type="entry name" value="BLR6921 PROTEIN"/>
    <property type="match status" value="1"/>
</dbReference>
<feature type="transmembrane region" description="Helical" evidence="7">
    <location>
        <begin position="357"/>
        <end position="379"/>
    </location>
</feature>
<dbReference type="InterPro" id="IPR005829">
    <property type="entry name" value="Sugar_transporter_CS"/>
</dbReference>
<gene>
    <name evidence="9" type="ORF">ANME2D_00026</name>
</gene>
<sequence length="453" mass="48825">MEYKWKAMLTVWIGFFMATLDGSIVNVALPTLTEYFRTDVTTIGWVVMAYLLTITSLLLSLGRLSDMFGRKRIFAAGITIFTIGSGLCAISVTEGQLIFYRVIQGIGAAMLMATGVAIITHAFPPRERGKAMGLIGTVVAIGSMAGPVTGGFLIENVGWQSIFYINIPVGLFGTAMALRVLKKDETTIGQTFDIPGALTLFISLVSLLLALSHGQKLGWGSKYIILLFILSAASFIIFIIVETRARHPMMELRHFRNRPFAAANISALISFTAMFSVIFLMPFFLERELGYSPQEVGIMFLAVPLIMSVVAPISGWLSDRTNSYILSSTGVGISSLSILSLSFMSSSSDFIDVSSRLALFGLGMGLFQAPNNSIIMGSLPKEQLGIAAGTMGTMRNMGMVIGVAISGAVFSSRHVYYGGIDSSFLPAFRDTYIVAAVICGIAMVTSLIRSKGK</sequence>
<dbReference type="Pfam" id="PF07690">
    <property type="entry name" value="MFS_1"/>
    <property type="match status" value="1"/>
</dbReference>
<proteinExistence type="predicted"/>
<dbReference type="CDD" id="cd17321">
    <property type="entry name" value="MFS_MMR_MDR_like"/>
    <property type="match status" value="1"/>
</dbReference>
<dbReference type="NCBIfam" id="TIGR00711">
    <property type="entry name" value="efflux_EmrB"/>
    <property type="match status" value="1"/>
</dbReference>
<feature type="transmembrane region" description="Helical" evidence="7">
    <location>
        <begin position="131"/>
        <end position="154"/>
    </location>
</feature>
<keyword evidence="3" id="KW-1003">Cell membrane</keyword>
<dbReference type="EMBL" id="JMIY01000001">
    <property type="protein sequence ID" value="KCZ72968.1"/>
    <property type="molecule type" value="Genomic_DNA"/>
</dbReference>
<reference evidence="9 10" key="1">
    <citation type="journal article" date="2013" name="Nature">
        <title>Anaerobic oxidation of methane coupled to nitrate reduction in a novel archaeal lineage.</title>
        <authorList>
            <person name="Haroon M.F."/>
            <person name="Hu S."/>
            <person name="Shi Y."/>
            <person name="Imelfort M."/>
            <person name="Keller J."/>
            <person name="Hugenholtz P."/>
            <person name="Yuan Z."/>
            <person name="Tyson G.W."/>
        </authorList>
    </citation>
    <scope>NUCLEOTIDE SEQUENCE [LARGE SCALE GENOMIC DNA]</scope>
    <source>
        <strain evidence="9 10">ANME-2d</strain>
    </source>
</reference>
<evidence type="ECO:0000256" key="6">
    <source>
        <dbReference type="ARBA" id="ARBA00023136"/>
    </source>
</evidence>
<feature type="transmembrane region" description="Helical" evidence="7">
    <location>
        <begin position="192"/>
        <end position="211"/>
    </location>
</feature>
<evidence type="ECO:0000313" key="9">
    <source>
        <dbReference type="EMBL" id="KCZ72968.1"/>
    </source>
</evidence>